<protein>
    <submittedName>
        <fullName evidence="1">Uncharacterized protein</fullName>
    </submittedName>
</protein>
<name>A0A6H5GB63_9HEMI</name>
<evidence type="ECO:0000313" key="1">
    <source>
        <dbReference type="EMBL" id="CAA9999626.1"/>
    </source>
</evidence>
<feature type="non-terminal residue" evidence="1">
    <location>
        <position position="1"/>
    </location>
</feature>
<proteinExistence type="predicted"/>
<dbReference type="EMBL" id="CADCXU010009027">
    <property type="protein sequence ID" value="CAA9999626.1"/>
    <property type="molecule type" value="Genomic_DNA"/>
</dbReference>
<evidence type="ECO:0000313" key="2">
    <source>
        <dbReference type="Proteomes" id="UP000479000"/>
    </source>
</evidence>
<organism evidence="1 2">
    <name type="scientific">Nesidiocoris tenuis</name>
    <dbReference type="NCBI Taxonomy" id="355587"/>
    <lineage>
        <taxon>Eukaryota</taxon>
        <taxon>Metazoa</taxon>
        <taxon>Ecdysozoa</taxon>
        <taxon>Arthropoda</taxon>
        <taxon>Hexapoda</taxon>
        <taxon>Insecta</taxon>
        <taxon>Pterygota</taxon>
        <taxon>Neoptera</taxon>
        <taxon>Paraneoptera</taxon>
        <taxon>Hemiptera</taxon>
        <taxon>Heteroptera</taxon>
        <taxon>Panheteroptera</taxon>
        <taxon>Cimicomorpha</taxon>
        <taxon>Miridae</taxon>
        <taxon>Dicyphina</taxon>
        <taxon>Nesidiocoris</taxon>
    </lineage>
</organism>
<sequence>SVSEDILIGQAMCSSESRMKSCQAVDWLKGPDGEAGVPASGEVAAPRGEATRSERVLLPYGIKYQTRPPRLNRSERVTRTKFRKTQNCFTKTAITPKRFELPAWRCLTSISILSVSSSFIVSLTSISIGHFHQV</sequence>
<keyword evidence="2" id="KW-1185">Reference proteome</keyword>
<reference evidence="1 2" key="1">
    <citation type="submission" date="2020-02" db="EMBL/GenBank/DDBJ databases">
        <authorList>
            <person name="Ferguson B K."/>
        </authorList>
    </citation>
    <scope>NUCLEOTIDE SEQUENCE [LARGE SCALE GENOMIC DNA]</scope>
</reference>
<dbReference type="Proteomes" id="UP000479000">
    <property type="component" value="Unassembled WGS sequence"/>
</dbReference>
<dbReference type="AlphaFoldDB" id="A0A6H5GB63"/>
<accession>A0A6H5GB63</accession>
<gene>
    <name evidence="1" type="ORF">NTEN_LOCUS5909</name>
</gene>